<dbReference type="InterPro" id="IPR004521">
    <property type="entry name" value="Uncharacterised_CHP00451"/>
</dbReference>
<dbReference type="Proteomes" id="UP000319731">
    <property type="component" value="Unassembled WGS sequence"/>
</dbReference>
<dbReference type="CDD" id="cd11610">
    <property type="entry name" value="eIF2D_N"/>
    <property type="match status" value="1"/>
</dbReference>
<evidence type="ECO:0000256" key="5">
    <source>
        <dbReference type="SAM" id="SignalP"/>
    </source>
</evidence>
<dbReference type="Pfam" id="PF01650">
    <property type="entry name" value="Peptidase_C13"/>
    <property type="match status" value="1"/>
</dbReference>
<comment type="similarity">
    <text evidence="2">Belongs to the eIF2D family.</text>
</comment>
<dbReference type="InterPro" id="IPR036877">
    <property type="entry name" value="SUI1_dom_sf"/>
</dbReference>
<dbReference type="SUPFAM" id="SSF47592">
    <property type="entry name" value="SWIB/MDM2 domain"/>
    <property type="match status" value="1"/>
</dbReference>
<proteinExistence type="inferred from homology"/>
<dbReference type="PANTHER" id="PTHR12217">
    <property type="entry name" value="EUKARYOTIC TRANSLATION INITIATION FACTOR 2D"/>
    <property type="match status" value="1"/>
</dbReference>
<dbReference type="InterPro" id="IPR048248">
    <property type="entry name" value="PUA_eIF2d-like"/>
</dbReference>
<dbReference type="InterPro" id="IPR039757">
    <property type="entry name" value="EIF2D"/>
</dbReference>
<evidence type="ECO:0000256" key="2">
    <source>
        <dbReference type="ARBA" id="ARBA00010359"/>
    </source>
</evidence>
<dbReference type="PANTHER" id="PTHR12217:SF4">
    <property type="entry name" value="EUKARYOTIC TRANSLATION INITIATION FACTOR 2D"/>
    <property type="match status" value="1"/>
</dbReference>
<dbReference type="Pfam" id="PF25304">
    <property type="entry name" value="WHD_eIF2D"/>
    <property type="match status" value="1"/>
</dbReference>
<comment type="caution">
    <text evidence="8">The sequence shown here is derived from an EMBL/GenBank/DDBJ whole genome shotgun (WGS) entry which is preliminary data.</text>
</comment>
<dbReference type="InterPro" id="IPR001950">
    <property type="entry name" value="SUI1"/>
</dbReference>
<dbReference type="SUPFAM" id="SSF88697">
    <property type="entry name" value="PUA domain-like"/>
    <property type="match status" value="1"/>
</dbReference>
<dbReference type="RefSeq" id="XP_031022080.1">
    <property type="nucleotide sequence ID" value="XM_031171938.1"/>
</dbReference>
<dbReference type="SUPFAM" id="SSF55159">
    <property type="entry name" value="eIF1-like"/>
    <property type="match status" value="1"/>
</dbReference>
<dbReference type="PRINTS" id="PR00776">
    <property type="entry name" value="HEMOGLOBNASE"/>
</dbReference>
<dbReference type="UniPathway" id="UPA00196"/>
<evidence type="ECO:0000313" key="8">
    <source>
        <dbReference type="EMBL" id="TPX30413.1"/>
    </source>
</evidence>
<dbReference type="PROSITE" id="PS51925">
    <property type="entry name" value="SWIB_MDM2"/>
    <property type="match status" value="1"/>
</dbReference>
<dbReference type="GO" id="GO:0003923">
    <property type="term" value="F:GPI-anchor transamidase activity"/>
    <property type="evidence" value="ECO:0007669"/>
    <property type="project" value="InterPro"/>
</dbReference>
<dbReference type="PIRSF" id="PIRSF500138">
    <property type="entry name" value="GPI8"/>
    <property type="match status" value="1"/>
</dbReference>
<dbReference type="Gene3D" id="3.10.400.20">
    <property type="match status" value="1"/>
</dbReference>
<evidence type="ECO:0000256" key="1">
    <source>
        <dbReference type="ARBA" id="ARBA00009941"/>
    </source>
</evidence>
<dbReference type="InterPro" id="IPR003121">
    <property type="entry name" value="SWIB_MDM2_domain"/>
</dbReference>
<reference evidence="8 9" key="1">
    <citation type="journal article" date="2019" name="Sci. Rep.">
        <title>Comparative genomics of chytrid fungi reveal insights into the obligate biotrophic and pathogenic lifestyle of Synchytrium endobioticum.</title>
        <authorList>
            <person name="van de Vossenberg B.T.L.H."/>
            <person name="Warris S."/>
            <person name="Nguyen H.D.T."/>
            <person name="van Gent-Pelzer M.P.E."/>
            <person name="Joly D.L."/>
            <person name="van de Geest H.C."/>
            <person name="Bonants P.J.M."/>
            <person name="Smith D.S."/>
            <person name="Levesque C.A."/>
            <person name="van der Lee T.A.J."/>
        </authorList>
    </citation>
    <scope>NUCLEOTIDE SEQUENCE [LARGE SCALE GENOMIC DNA]</scope>
    <source>
        <strain evidence="8 9">JEL517</strain>
    </source>
</reference>
<evidence type="ECO:0008006" key="10">
    <source>
        <dbReference type="Google" id="ProtNLM"/>
    </source>
</evidence>
<dbReference type="GO" id="GO:0042765">
    <property type="term" value="C:GPI-anchor transamidase complex"/>
    <property type="evidence" value="ECO:0007669"/>
    <property type="project" value="InterPro"/>
</dbReference>
<dbReference type="InterPro" id="IPR028361">
    <property type="entry name" value="GPI_transamidase"/>
</dbReference>
<dbReference type="Pfam" id="PF17832">
    <property type="entry name" value="Pre-PUA"/>
    <property type="match status" value="1"/>
</dbReference>
<dbReference type="InterPro" id="IPR015947">
    <property type="entry name" value="PUA-like_sf"/>
</dbReference>
<dbReference type="InterPro" id="IPR048247">
    <property type="entry name" value="eIF2D_N"/>
</dbReference>
<feature type="active site" description="Nucleophile" evidence="4">
    <location>
        <position position="222"/>
    </location>
</feature>
<dbReference type="GO" id="GO:0003743">
    <property type="term" value="F:translation initiation factor activity"/>
    <property type="evidence" value="ECO:0007669"/>
    <property type="project" value="InterPro"/>
</dbReference>
<dbReference type="PROSITE" id="PS50296">
    <property type="entry name" value="SUI1"/>
    <property type="match status" value="1"/>
</dbReference>
<organism evidence="8 9">
    <name type="scientific">Synchytrium microbalum</name>
    <dbReference type="NCBI Taxonomy" id="1806994"/>
    <lineage>
        <taxon>Eukaryota</taxon>
        <taxon>Fungi</taxon>
        <taxon>Fungi incertae sedis</taxon>
        <taxon>Chytridiomycota</taxon>
        <taxon>Chytridiomycota incertae sedis</taxon>
        <taxon>Chytridiomycetes</taxon>
        <taxon>Synchytriales</taxon>
        <taxon>Synchytriaceae</taxon>
        <taxon>Synchytrium</taxon>
    </lineage>
</organism>
<dbReference type="InterPro" id="IPR058886">
    <property type="entry name" value="SWIB_eIF2D"/>
</dbReference>
<keyword evidence="3" id="KW-0963">Cytoplasm</keyword>
<dbReference type="InterPro" id="IPR057429">
    <property type="entry name" value="WH_eIF2D"/>
</dbReference>
<name>A0A507BYR3_9FUNG</name>
<dbReference type="GO" id="GO:0006506">
    <property type="term" value="P:GPI anchor biosynthetic process"/>
    <property type="evidence" value="ECO:0007669"/>
    <property type="project" value="UniProtKB-UniPathway"/>
</dbReference>
<dbReference type="PROSITE" id="PS50890">
    <property type="entry name" value="PUA"/>
    <property type="match status" value="1"/>
</dbReference>
<dbReference type="InterPro" id="IPR001096">
    <property type="entry name" value="Peptidase_C13"/>
</dbReference>
<feature type="signal peptide" evidence="5">
    <location>
        <begin position="1"/>
        <end position="21"/>
    </location>
</feature>
<dbReference type="GO" id="GO:0016255">
    <property type="term" value="P:attachment of GPI anchor to protein"/>
    <property type="evidence" value="ECO:0007669"/>
    <property type="project" value="InterPro"/>
</dbReference>
<gene>
    <name evidence="8" type="ORF">SmJEL517_g06012</name>
</gene>
<dbReference type="CDD" id="cd21156">
    <property type="entry name" value="PUA_eIF2d-like"/>
    <property type="match status" value="1"/>
</dbReference>
<dbReference type="Gene3D" id="3.40.50.1460">
    <property type="match status" value="1"/>
</dbReference>
<evidence type="ECO:0000259" key="7">
    <source>
        <dbReference type="PROSITE" id="PS51925"/>
    </source>
</evidence>
<dbReference type="EMBL" id="QEAO01000071">
    <property type="protein sequence ID" value="TPX30413.1"/>
    <property type="molecule type" value="Genomic_DNA"/>
</dbReference>
<dbReference type="InterPro" id="IPR036885">
    <property type="entry name" value="SWIB_MDM2_dom_sf"/>
</dbReference>
<keyword evidence="5" id="KW-0732">Signal</keyword>
<dbReference type="GO" id="GO:0001731">
    <property type="term" value="P:formation of translation preinitiation complex"/>
    <property type="evidence" value="ECO:0007669"/>
    <property type="project" value="InterPro"/>
</dbReference>
<dbReference type="InterPro" id="IPR039759">
    <property type="entry name" value="eIF2D_SUI1"/>
</dbReference>
<dbReference type="FunFam" id="3.40.50.1460:FF:000021">
    <property type="entry name" value="GPI-anchor transamidase"/>
    <property type="match status" value="1"/>
</dbReference>
<comment type="similarity">
    <text evidence="1">Belongs to the peptidase C13 family.</text>
</comment>
<feature type="domain" description="SUI1" evidence="6">
    <location>
        <begin position="894"/>
        <end position="970"/>
    </location>
</feature>
<accession>A0A507BYR3</accession>
<dbReference type="OrthoDB" id="192611at2759"/>
<dbReference type="NCBIfam" id="TIGR00451">
    <property type="entry name" value="unchar_dom_2"/>
    <property type="match status" value="1"/>
</dbReference>
<sequence>MQLCYALPIGIILYLAQCASASLDKTQGSNVEHLSKTIWQDVNNREIALDGFFSRSGHTNNWAVLVDTSRYWFNYRHIANTLSMYRTVKRLGIPDSNIILMLADDVACNARNRFPATVFNNNAKKIDLYGANIEVDYRGYEVTVENFIRLLTGRVHPDMPRSKRLLTDDRSNIMVFLTGHGGDEFLKFQDTEEISSHDIGDAFAQMWEKRRYHEILFIADTCQATSLFSQLHSPNILGTGSSLTGENSYSHHADNEIGVAVVDSFTHFNLEVLERLGPEDQSTLAVLFATYDPRLIHSHPGFREDLFPRGREKSLVTDFFGSVQSVELIEHTYSLSEDASIEEAIVHNDSIQAEDTASAPLKELLTVSVPKLSSASNRLEAMFRKNLQQIKFKSPLRSSDRRKLRQEILSLFPSITEEQLASILPVKEGKDGEGEIIVVKLVTSAGENGVAYLIDSQPSFFRIDDLPLLPTCYTCWKLPHIMPTLATHRPVLKRLMEGADLMLPGVIVQPEGLPEFNSNAPMSIITPQSHLPMVVGLSCMSKAQVLQSNMRGRGIKVLHTVGDSLWALGNKFIPAHDASTTADEEDDEVNEDAWQVDPEEESTPVEVGIAEKLPENWEDNEVIEKSETIDSQQEGDENDEPAISKITPAEMDSLLETALFTAIKLKVPEDPRAYPISASQLYSGYILPSRRAGTSIDIKGSTFKKLAKFLKKYEKAGLLKTKEVRGELMITSVAQDHKDVLSLVPPSKLAGDQKPQASAAVSSSSVASSSKQASSSSLSSSSITVSDLYKPHGASVLRLFGELGVDKETLFTAKELRAFIEEYVKVKELVDVKTPRLVKLDPILSDAILQRDEAMDLIPRDAIQTRLADKMQSYSEITFPGRNPELRKGSIKPIQIVVERVRGTKTVTKVTNLEAWEIDPNTFGDEMKLLCASSTSVTSLPVAKTAKPISEVMIQGPKSTEVSNSLRDKYGIPFQKNGDSKYVEIEDKTGKKK</sequence>
<protein>
    <recommendedName>
        <fullName evidence="10">SUI1 domain-containing protein</fullName>
    </recommendedName>
</protein>
<evidence type="ECO:0000256" key="3">
    <source>
        <dbReference type="ARBA" id="ARBA00022490"/>
    </source>
</evidence>
<evidence type="ECO:0000259" key="6">
    <source>
        <dbReference type="PROSITE" id="PS50296"/>
    </source>
</evidence>
<dbReference type="GO" id="GO:0003723">
    <property type="term" value="F:RNA binding"/>
    <property type="evidence" value="ECO:0007669"/>
    <property type="project" value="InterPro"/>
</dbReference>
<dbReference type="Pfam" id="PF01253">
    <property type="entry name" value="SUI1"/>
    <property type="match status" value="1"/>
</dbReference>
<dbReference type="Gene3D" id="3.30.780.10">
    <property type="entry name" value="SUI1-like domain"/>
    <property type="match status" value="1"/>
</dbReference>
<evidence type="ECO:0000256" key="4">
    <source>
        <dbReference type="PIRSR" id="PIRSR019663-1"/>
    </source>
</evidence>
<feature type="chain" id="PRO_5021363498" description="SUI1 domain-containing protein" evidence="5">
    <location>
        <begin position="22"/>
        <end position="993"/>
    </location>
</feature>
<dbReference type="STRING" id="1806994.A0A507BYR3"/>
<dbReference type="GO" id="GO:0006508">
    <property type="term" value="P:proteolysis"/>
    <property type="evidence" value="ECO:0007669"/>
    <property type="project" value="InterPro"/>
</dbReference>
<feature type="active site" evidence="4">
    <location>
        <position position="180"/>
    </location>
</feature>
<dbReference type="GeneID" id="42007235"/>
<dbReference type="InterPro" id="IPR041366">
    <property type="entry name" value="Pre-PUA"/>
</dbReference>
<evidence type="ECO:0000313" key="9">
    <source>
        <dbReference type="Proteomes" id="UP000319731"/>
    </source>
</evidence>
<feature type="domain" description="DM2" evidence="7">
    <location>
        <begin position="788"/>
        <end position="873"/>
    </location>
</feature>
<dbReference type="CDD" id="cd11608">
    <property type="entry name" value="eIF2D_C"/>
    <property type="match status" value="1"/>
</dbReference>
<dbReference type="AlphaFoldDB" id="A0A507BYR3"/>
<keyword evidence="9" id="KW-1185">Reference proteome</keyword>
<dbReference type="Pfam" id="PF26292">
    <property type="entry name" value="PUA_elF2D"/>
    <property type="match status" value="1"/>
</dbReference>
<dbReference type="PIRSF" id="PIRSF019663">
    <property type="entry name" value="Legumain"/>
    <property type="match status" value="1"/>
</dbReference>
<dbReference type="Pfam" id="PF26291">
    <property type="entry name" value="SWIB_eIF2D"/>
    <property type="match status" value="1"/>
</dbReference>